<evidence type="ECO:0000313" key="6">
    <source>
        <dbReference type="Proteomes" id="UP000786811"/>
    </source>
</evidence>
<proteinExistence type="predicted"/>
<dbReference type="PANTHER" id="PTHR16502:SF0">
    <property type="entry name" value="KERATINOCYTE-ASSOCIATED TRANSMEMBRANE PROTEIN 2"/>
    <property type="match status" value="1"/>
</dbReference>
<dbReference type="OrthoDB" id="5846619at2759"/>
<dbReference type="Proteomes" id="UP000786811">
    <property type="component" value="Unassembled WGS sequence"/>
</dbReference>
<name>A0A8J2EE16_COTCN</name>
<feature type="chain" id="PRO_5035231425" evidence="4">
    <location>
        <begin position="19"/>
        <end position="452"/>
    </location>
</feature>
<dbReference type="EMBL" id="CAJNRD030001116">
    <property type="protein sequence ID" value="CAG5075708.1"/>
    <property type="molecule type" value="Genomic_DNA"/>
</dbReference>
<protein>
    <submittedName>
        <fullName evidence="5">Uncharacterized protein</fullName>
    </submittedName>
</protein>
<sequence>MLKIIYGLLLIYLLTTEASIVVDKNITSSSSNSSVSSSTSKNITKNITKNTTDQSSILSQLTGDQNVCPVSSVIKTSKFTQVCGNLTLPTESNVTSQNINQFLCSAVWHKAVKLCNHTKTKSPNLAELDPKVGNFLAQDPGFEIFGKVCRHWRINETFRYEKTQKFVDDLSVVLRKDKTCMDLCVEKDRLRGLCVLIYFMDQAVDDLLVTSSKKVQDEKKEKVQVQEKQVQVEDKKEQVKEAEKAKENVQVQDKKVDAGKLGDKKEVKVDDKTLPVSEGKGEKLEKVEGDGDKLLGEKGDSVLDNPIPTGEEAFPSEINGNLDPTDPDTGNDDGDDIEKYFLPDVEAPVKSPGTQEEETIKEDIVPRLSNMPKEDDSHFFGYFSILGLICAMGGCVLYHHKQKVLAILLEGRRSRGGRGRRRPSTANYRKLDCTLEEAVTSQCSSNATNVIY</sequence>
<keyword evidence="3" id="KW-0472">Membrane</keyword>
<evidence type="ECO:0000256" key="4">
    <source>
        <dbReference type="SAM" id="SignalP"/>
    </source>
</evidence>
<keyword evidence="1" id="KW-0175">Coiled coil</keyword>
<evidence type="ECO:0000256" key="1">
    <source>
        <dbReference type="SAM" id="Coils"/>
    </source>
</evidence>
<feature type="coiled-coil region" evidence="1">
    <location>
        <begin position="215"/>
        <end position="255"/>
    </location>
</feature>
<feature type="compositionally biased region" description="Acidic residues" evidence="2">
    <location>
        <begin position="325"/>
        <end position="336"/>
    </location>
</feature>
<evidence type="ECO:0000313" key="5">
    <source>
        <dbReference type="EMBL" id="CAG5075708.1"/>
    </source>
</evidence>
<feature type="transmembrane region" description="Helical" evidence="3">
    <location>
        <begin position="379"/>
        <end position="398"/>
    </location>
</feature>
<dbReference type="AlphaFoldDB" id="A0A8J2EE16"/>
<evidence type="ECO:0000256" key="2">
    <source>
        <dbReference type="SAM" id="MobiDB-lite"/>
    </source>
</evidence>
<keyword evidence="4" id="KW-0732">Signal</keyword>
<gene>
    <name evidence="5" type="ORF">HICCMSTLAB_LOCUS1821</name>
</gene>
<keyword evidence="3" id="KW-1133">Transmembrane helix</keyword>
<organism evidence="5 6">
    <name type="scientific">Cotesia congregata</name>
    <name type="common">Parasitoid wasp</name>
    <name type="synonym">Apanteles congregatus</name>
    <dbReference type="NCBI Taxonomy" id="51543"/>
    <lineage>
        <taxon>Eukaryota</taxon>
        <taxon>Metazoa</taxon>
        <taxon>Ecdysozoa</taxon>
        <taxon>Arthropoda</taxon>
        <taxon>Hexapoda</taxon>
        <taxon>Insecta</taxon>
        <taxon>Pterygota</taxon>
        <taxon>Neoptera</taxon>
        <taxon>Endopterygota</taxon>
        <taxon>Hymenoptera</taxon>
        <taxon>Apocrita</taxon>
        <taxon>Ichneumonoidea</taxon>
        <taxon>Braconidae</taxon>
        <taxon>Microgastrinae</taxon>
        <taxon>Cotesia</taxon>
    </lineage>
</organism>
<accession>A0A8J2EE16</accession>
<reference evidence="5" key="1">
    <citation type="submission" date="2021-04" db="EMBL/GenBank/DDBJ databases">
        <authorList>
            <person name="Chebbi M.A.C M."/>
        </authorList>
    </citation>
    <scope>NUCLEOTIDE SEQUENCE</scope>
</reference>
<feature type="signal peptide" evidence="4">
    <location>
        <begin position="1"/>
        <end position="18"/>
    </location>
</feature>
<comment type="caution">
    <text evidence="5">The sequence shown here is derived from an EMBL/GenBank/DDBJ whole genome shotgun (WGS) entry which is preliminary data.</text>
</comment>
<feature type="region of interest" description="Disordered" evidence="2">
    <location>
        <begin position="269"/>
        <end position="336"/>
    </location>
</feature>
<dbReference type="PANTHER" id="PTHR16502">
    <property type="entry name" value="KERATINOCYTE-ASSOCIATED TRANSMEMBRANE PROTEIN 2"/>
    <property type="match status" value="1"/>
</dbReference>
<evidence type="ECO:0000256" key="3">
    <source>
        <dbReference type="SAM" id="Phobius"/>
    </source>
</evidence>
<dbReference type="InterPro" id="IPR037645">
    <property type="entry name" value="KCT2"/>
</dbReference>
<keyword evidence="6" id="KW-1185">Reference proteome</keyword>
<feature type="compositionally biased region" description="Basic and acidic residues" evidence="2">
    <location>
        <begin position="269"/>
        <end position="301"/>
    </location>
</feature>
<keyword evidence="3" id="KW-0812">Transmembrane</keyword>